<sequence>MKSDNDCRTPPFPRTDSALASEACDVRVIGRETTRYVSTCAVSCKLSKANRSQLRGRGRT</sequence>
<dbReference type="AlphaFoldDB" id="A0A380TAZ8"/>
<gene>
    <name evidence="1" type="ORF">DF3PB_1350003</name>
</gene>
<protein>
    <submittedName>
        <fullName evidence="1">Uncharacterized protein</fullName>
    </submittedName>
</protein>
<name>A0A380TAZ8_9ZZZZ</name>
<organism evidence="1">
    <name type="scientific">metagenome</name>
    <dbReference type="NCBI Taxonomy" id="256318"/>
    <lineage>
        <taxon>unclassified sequences</taxon>
        <taxon>metagenomes</taxon>
    </lineage>
</organism>
<accession>A0A380TAZ8</accession>
<dbReference type="EMBL" id="UIDG01000041">
    <property type="protein sequence ID" value="SUS04605.1"/>
    <property type="molecule type" value="Genomic_DNA"/>
</dbReference>
<reference evidence="1" key="1">
    <citation type="submission" date="2018-07" db="EMBL/GenBank/DDBJ databases">
        <authorList>
            <person name="Quirk P.G."/>
            <person name="Krulwich T.A."/>
        </authorList>
    </citation>
    <scope>NUCLEOTIDE SEQUENCE</scope>
</reference>
<evidence type="ECO:0000313" key="1">
    <source>
        <dbReference type="EMBL" id="SUS04605.1"/>
    </source>
</evidence>
<proteinExistence type="predicted"/>